<dbReference type="PANTHER" id="PTHR48465">
    <property type="entry name" value="PROTEIN SSUH2 HOMOLOG"/>
    <property type="match status" value="1"/>
</dbReference>
<comment type="caution">
    <text evidence="2">The sequence shown here is derived from an EMBL/GenBank/DDBJ whole genome shotgun (WGS) entry which is preliminary data.</text>
</comment>
<name>A0AAN8PCX0_PATCE</name>
<sequence length="401" mass="44221">MATTGYGGGGPPAGAVPGAPPGAPATYQGQMPAADVKDDPNMKAPGPSAPPPGQLESVGGYENIGFNASALPPPSYDESERGAPPENREFKAVPTITEEEAREALLSFVAEHCCYGKKAAQEMNYTDLKSTSAFHYTLETFGEGRTTAWAYEPFIGQTIDVPQNGPAPGPWDIQAQPGALFQNGKIEIEVPHTAGVKPCHECLATGRIRCFRCQGRGRLHCHSCNGSGRESYYEDGEHRHRTCCHCDGSGRRRCYTCDGYGMITCTVCDGRASLKFYIKLTVLWTNHLEDHIVERTALPDELIRGVSGQISFEETVPRVWPIVHFPDQEVNMASKNLVTKHASSYANERILMQRHKVRIIPVTQAYYKWKDNDANYFVYGFEKKVFAPDYPQKCCWGCSIQ</sequence>
<dbReference type="PANTHER" id="PTHR48465:SF1">
    <property type="entry name" value="PROTEIN SSUH2 HOMOLOG"/>
    <property type="match status" value="1"/>
</dbReference>
<feature type="compositionally biased region" description="Gly residues" evidence="1">
    <location>
        <begin position="1"/>
        <end position="12"/>
    </location>
</feature>
<dbReference type="InterPro" id="IPR052789">
    <property type="entry name" value="SSUH2_homolog"/>
</dbReference>
<organism evidence="2 3">
    <name type="scientific">Patella caerulea</name>
    <name type="common">Rayed Mediterranean limpet</name>
    <dbReference type="NCBI Taxonomy" id="87958"/>
    <lineage>
        <taxon>Eukaryota</taxon>
        <taxon>Metazoa</taxon>
        <taxon>Spiralia</taxon>
        <taxon>Lophotrochozoa</taxon>
        <taxon>Mollusca</taxon>
        <taxon>Gastropoda</taxon>
        <taxon>Patellogastropoda</taxon>
        <taxon>Patelloidea</taxon>
        <taxon>Patellidae</taxon>
        <taxon>Patella</taxon>
    </lineage>
</organism>
<gene>
    <name evidence="2" type="ORF">SNE40_014446</name>
</gene>
<evidence type="ECO:0000313" key="2">
    <source>
        <dbReference type="EMBL" id="KAK6176097.1"/>
    </source>
</evidence>
<dbReference type="Proteomes" id="UP001347796">
    <property type="component" value="Unassembled WGS sequence"/>
</dbReference>
<dbReference type="EMBL" id="JAZGQO010000010">
    <property type="protein sequence ID" value="KAK6176097.1"/>
    <property type="molecule type" value="Genomic_DNA"/>
</dbReference>
<evidence type="ECO:0008006" key="4">
    <source>
        <dbReference type="Google" id="ProtNLM"/>
    </source>
</evidence>
<evidence type="ECO:0000256" key="1">
    <source>
        <dbReference type="SAM" id="MobiDB-lite"/>
    </source>
</evidence>
<feature type="region of interest" description="Disordered" evidence="1">
    <location>
        <begin position="1"/>
        <end position="86"/>
    </location>
</feature>
<evidence type="ECO:0000313" key="3">
    <source>
        <dbReference type="Proteomes" id="UP001347796"/>
    </source>
</evidence>
<dbReference type="AlphaFoldDB" id="A0AAN8PCX0"/>
<accession>A0AAN8PCX0</accession>
<reference evidence="2 3" key="1">
    <citation type="submission" date="2024-01" db="EMBL/GenBank/DDBJ databases">
        <title>The genome of the rayed Mediterranean limpet Patella caerulea (Linnaeus, 1758).</title>
        <authorList>
            <person name="Anh-Thu Weber A."/>
            <person name="Halstead-Nussloch G."/>
        </authorList>
    </citation>
    <scope>NUCLEOTIDE SEQUENCE [LARGE SCALE GENOMIC DNA]</scope>
    <source>
        <strain evidence="2">AATW-2023a</strain>
        <tissue evidence="2">Whole specimen</tissue>
    </source>
</reference>
<keyword evidence="3" id="KW-1185">Reference proteome</keyword>
<protein>
    <recommendedName>
        <fullName evidence="4">Protein SSUH2 homolog</fullName>
    </recommendedName>
</protein>
<proteinExistence type="predicted"/>